<dbReference type="EMBL" id="CP032153">
    <property type="protein sequence ID" value="AYN21047.1"/>
    <property type="molecule type" value="Genomic_DNA"/>
</dbReference>
<sequence>MSFQSLLGRQTFRIAAFSSLVLLAACGNKEPQAPAGGMKVPVSVITVQPTSTELFSELPGRVEAIKDAQIRARVSGIVEEINFEQGADVKQDQLLFTIDPAPYRAVRNQAAAQLKNAQAEAQSAKQLAQRYERLIKENAVSRQDYDNAKARAMQADAAIAAAQATLESANIDLGYTKIVSPVSGRIGKSFVTEGALVSAANATHMATVQQLDRVYIDVTRSTAELTQLRRAMADGTLKSAGEAQAKAKAVLEDGSLYDQDGVLLFSGVSVDPSTSQVTLRAVFPNPDEILLPGMYVRVRLEQGVIPDALLVPAQAVQYTSDGASNIYVVREEKAQSVPVVLGPESDGQYVVENGLQAGDQIIVEGFQKIRPGAPVQTMPWKQGNKSAAAPAPDAAPAQEPAAAAEPNEAKSSE</sequence>
<dbReference type="InterPro" id="IPR058625">
    <property type="entry name" value="MdtA-like_BSH"/>
</dbReference>
<dbReference type="Pfam" id="PF25917">
    <property type="entry name" value="BSH_RND"/>
    <property type="match status" value="1"/>
</dbReference>
<evidence type="ECO:0000256" key="2">
    <source>
        <dbReference type="ARBA" id="ARBA00009477"/>
    </source>
</evidence>
<feature type="domain" description="Multidrug resistance protein MdtA-like beta-barrel" evidence="7">
    <location>
        <begin position="214"/>
        <end position="303"/>
    </location>
</feature>
<feature type="domain" description="Multidrug resistance protein MdtA-like barrel-sandwich hybrid" evidence="6">
    <location>
        <begin position="68"/>
        <end position="209"/>
    </location>
</feature>
<dbReference type="Pfam" id="PF25876">
    <property type="entry name" value="HH_MFP_RND"/>
    <property type="match status" value="1"/>
</dbReference>
<evidence type="ECO:0000259" key="7">
    <source>
        <dbReference type="Pfam" id="PF25944"/>
    </source>
</evidence>
<dbReference type="FunFam" id="2.40.420.20:FF:000001">
    <property type="entry name" value="Efflux RND transporter periplasmic adaptor subunit"/>
    <property type="match status" value="1"/>
</dbReference>
<dbReference type="Pfam" id="PF25944">
    <property type="entry name" value="Beta-barrel_RND"/>
    <property type="match status" value="1"/>
</dbReference>
<dbReference type="PANTHER" id="PTHR30158">
    <property type="entry name" value="ACRA/E-RELATED COMPONENT OF DRUG EFFLUX TRANSPORTER"/>
    <property type="match status" value="1"/>
</dbReference>
<evidence type="ECO:0000256" key="3">
    <source>
        <dbReference type="SAM" id="Coils"/>
    </source>
</evidence>
<evidence type="ECO:0000313" key="10">
    <source>
        <dbReference type="EMBL" id="UQN34533.1"/>
    </source>
</evidence>
<comment type="subcellular location">
    <subcellularLocation>
        <location evidence="1">Cell envelope</location>
    </subcellularLocation>
</comment>
<keyword evidence="3" id="KW-0175">Coiled coil</keyword>
<evidence type="ECO:0000256" key="1">
    <source>
        <dbReference type="ARBA" id="ARBA00004196"/>
    </source>
</evidence>
<dbReference type="InterPro" id="IPR058624">
    <property type="entry name" value="MdtA-like_HH"/>
</dbReference>
<accession>A0A3G2HVH4</accession>
<dbReference type="Proteomes" id="UP000268070">
    <property type="component" value="Chromosome"/>
</dbReference>
<dbReference type="InterPro" id="IPR058626">
    <property type="entry name" value="MdtA-like_b-barrel"/>
</dbReference>
<dbReference type="Gene3D" id="2.40.30.170">
    <property type="match status" value="1"/>
</dbReference>
<comment type="similarity">
    <text evidence="2">Belongs to the membrane fusion protein (MFP) (TC 8.A.1) family.</text>
</comment>
<dbReference type="NCBIfam" id="TIGR01730">
    <property type="entry name" value="RND_mfp"/>
    <property type="match status" value="1"/>
</dbReference>
<dbReference type="Gene3D" id="2.40.50.100">
    <property type="match status" value="1"/>
</dbReference>
<evidence type="ECO:0000313" key="11">
    <source>
        <dbReference type="Proteomes" id="UP000268070"/>
    </source>
</evidence>
<evidence type="ECO:0000313" key="12">
    <source>
        <dbReference type="Proteomes" id="UP000831759"/>
    </source>
</evidence>
<dbReference type="AlphaFoldDB" id="A0A3G2HVH4"/>
<dbReference type="SUPFAM" id="SSF111369">
    <property type="entry name" value="HlyD-like secretion proteins"/>
    <property type="match status" value="1"/>
</dbReference>
<reference evidence="9 11" key="1">
    <citation type="submission" date="2018-09" db="EMBL/GenBank/DDBJ databases">
        <title>Complete genome sequence of the hydrocarbonoclastic bacterium Alcaligenes aquatilis QD168, isolated from a crude-oil polluted marine sediment of Central Chile.</title>
        <authorList>
            <person name="Duran R.E."/>
            <person name="Barra B."/>
            <person name="Salva-Serra F."/>
            <person name="Mendez V."/>
            <person name="Moore E.R.B."/>
            <person name="Seeger M."/>
        </authorList>
    </citation>
    <scope>NUCLEOTIDE SEQUENCE [LARGE SCALE GENOMIC DNA]</scope>
    <source>
        <strain evidence="9 11">QD168</strain>
    </source>
</reference>
<gene>
    <name evidence="9" type="ORF">D3M96_11225</name>
    <name evidence="10" type="ORF">MTR80_09400</name>
</gene>
<feature type="domain" description="YknX-like C-terminal permuted SH3-like" evidence="8">
    <location>
        <begin position="309"/>
        <end position="376"/>
    </location>
</feature>
<evidence type="ECO:0000259" key="8">
    <source>
        <dbReference type="Pfam" id="PF25989"/>
    </source>
</evidence>
<evidence type="ECO:0000259" key="5">
    <source>
        <dbReference type="Pfam" id="PF25876"/>
    </source>
</evidence>
<dbReference type="InterPro" id="IPR006143">
    <property type="entry name" value="RND_pump_MFP"/>
</dbReference>
<dbReference type="GO" id="GO:0046677">
    <property type="term" value="P:response to antibiotic"/>
    <property type="evidence" value="ECO:0007669"/>
    <property type="project" value="TreeGrafter"/>
</dbReference>
<evidence type="ECO:0000256" key="4">
    <source>
        <dbReference type="SAM" id="MobiDB-lite"/>
    </source>
</evidence>
<dbReference type="GeneID" id="96869151"/>
<protein>
    <submittedName>
        <fullName evidence="9">Efflux RND transporter periplasmic adaptor subunit</fullName>
    </submittedName>
</protein>
<proteinExistence type="inferred from homology"/>
<reference evidence="10 12" key="2">
    <citation type="journal article" date="2022" name="Int. J. Syst. Evol. Microbiol.">
        <title>Characterization of Alcaligenes aquatilis as a novel member of heterotrophic nitrifier-aerobic denitrifier and its performance in treating piggery wastewater.</title>
        <authorList>
            <person name="Cao X."/>
            <person name="Zhao B."/>
            <person name="Wu Y."/>
            <person name="Huang J."/>
            <person name="Wang H."/>
            <person name="Sun X."/>
            <person name="Li S."/>
        </authorList>
    </citation>
    <scope>NUCLEOTIDE SEQUENCE [LARGE SCALE GENOMIC DNA]</scope>
    <source>
        <strain evidence="10 12">AS1</strain>
    </source>
</reference>
<dbReference type="PANTHER" id="PTHR30158:SF3">
    <property type="entry name" value="MULTIDRUG EFFLUX PUMP SUBUNIT ACRA-RELATED"/>
    <property type="match status" value="1"/>
</dbReference>
<feature type="region of interest" description="Disordered" evidence="4">
    <location>
        <begin position="373"/>
        <end position="413"/>
    </location>
</feature>
<dbReference type="Proteomes" id="UP000831759">
    <property type="component" value="Chromosome"/>
</dbReference>
<dbReference type="Gene3D" id="2.40.420.20">
    <property type="match status" value="1"/>
</dbReference>
<name>A0A3G2HVH4_9BURK</name>
<dbReference type="Pfam" id="PF25989">
    <property type="entry name" value="YknX_C"/>
    <property type="match status" value="1"/>
</dbReference>
<feature type="coiled-coil region" evidence="3">
    <location>
        <begin position="107"/>
        <end position="165"/>
    </location>
</feature>
<dbReference type="Gene3D" id="1.10.287.470">
    <property type="entry name" value="Helix hairpin bin"/>
    <property type="match status" value="1"/>
</dbReference>
<dbReference type="GO" id="GO:0022857">
    <property type="term" value="F:transmembrane transporter activity"/>
    <property type="evidence" value="ECO:0007669"/>
    <property type="project" value="InterPro"/>
</dbReference>
<dbReference type="GO" id="GO:0030313">
    <property type="term" value="C:cell envelope"/>
    <property type="evidence" value="ECO:0007669"/>
    <property type="project" value="UniProtKB-SubCell"/>
</dbReference>
<accession>A0A3R9BAK3</accession>
<evidence type="ECO:0000259" key="6">
    <source>
        <dbReference type="Pfam" id="PF25917"/>
    </source>
</evidence>
<dbReference type="GO" id="GO:0005886">
    <property type="term" value="C:plasma membrane"/>
    <property type="evidence" value="ECO:0007669"/>
    <property type="project" value="TreeGrafter"/>
</dbReference>
<organism evidence="9 11">
    <name type="scientific">Alcaligenes aquatilis</name>
    <dbReference type="NCBI Taxonomy" id="323284"/>
    <lineage>
        <taxon>Bacteria</taxon>
        <taxon>Pseudomonadati</taxon>
        <taxon>Pseudomonadota</taxon>
        <taxon>Betaproteobacteria</taxon>
        <taxon>Burkholderiales</taxon>
        <taxon>Alcaligenaceae</taxon>
        <taxon>Alcaligenes</taxon>
    </lineage>
</organism>
<dbReference type="KEGG" id="aaqu:D3M96_11225"/>
<feature type="compositionally biased region" description="Low complexity" evidence="4">
    <location>
        <begin position="387"/>
        <end position="406"/>
    </location>
</feature>
<evidence type="ECO:0000313" key="9">
    <source>
        <dbReference type="EMBL" id="AYN21047.1"/>
    </source>
</evidence>
<dbReference type="OrthoDB" id="9783047at2"/>
<dbReference type="EMBL" id="CP094619">
    <property type="protein sequence ID" value="UQN34533.1"/>
    <property type="molecule type" value="Genomic_DNA"/>
</dbReference>
<feature type="domain" description="Multidrug resistance protein MdtA-like alpha-helical hairpin" evidence="5">
    <location>
        <begin position="108"/>
        <end position="176"/>
    </location>
</feature>
<dbReference type="RefSeq" id="WP_094196859.1">
    <property type="nucleotide sequence ID" value="NZ_CP022390.1"/>
</dbReference>
<dbReference type="InterPro" id="IPR058637">
    <property type="entry name" value="YknX-like_C"/>
</dbReference>
<keyword evidence="12" id="KW-1185">Reference proteome</keyword>